<evidence type="ECO:0000313" key="2">
    <source>
        <dbReference type="EMBL" id="QSB45914.1"/>
    </source>
</evidence>
<sequence length="270" mass="28568">MSDKRGAFIWYELTTTNPDGAKSFYDSVIGWDIEPCSSAIEGGLDYRMIRRSDGGFAGGMLALSAEMVDCGAKPGWFGYIHTPDVDATAAALVASGGKICDSARTVEGVGRFAMVADPWGATFYLMDPAPPADDPDAESDAFSVDLPQHVRWNELQSDDSVSAATLYGDLFGWVQEGEMEMGPLGTYRFIANDGIGIGAICNTMPGDTGGPRWTHYIGVDDIDRAVAAVVAGGGEVIDRPQELPGGEFSVDIRDPQGGTVGLVGPRKIAE</sequence>
<name>A0ABX7KET0_9SPHN</name>
<dbReference type="PANTHER" id="PTHR33993:SF14">
    <property type="entry name" value="GB|AAF24581.1"/>
    <property type="match status" value="1"/>
</dbReference>
<dbReference type="InterPro" id="IPR004360">
    <property type="entry name" value="Glyas_Fos-R_dOase_dom"/>
</dbReference>
<dbReference type="EMBL" id="CP061510">
    <property type="protein sequence ID" value="QSB45914.1"/>
    <property type="molecule type" value="Genomic_DNA"/>
</dbReference>
<organism evidence="2 3">
    <name type="scientific">Tsuneonella flava</name>
    <dbReference type="NCBI Taxonomy" id="2055955"/>
    <lineage>
        <taxon>Bacteria</taxon>
        <taxon>Pseudomonadati</taxon>
        <taxon>Pseudomonadota</taxon>
        <taxon>Alphaproteobacteria</taxon>
        <taxon>Sphingomonadales</taxon>
        <taxon>Erythrobacteraceae</taxon>
        <taxon>Tsuneonella</taxon>
    </lineage>
</organism>
<dbReference type="PANTHER" id="PTHR33993">
    <property type="entry name" value="GLYOXALASE-RELATED"/>
    <property type="match status" value="1"/>
</dbReference>
<dbReference type="CDD" id="cd07247">
    <property type="entry name" value="SgaA_N_like"/>
    <property type="match status" value="1"/>
</dbReference>
<dbReference type="PROSITE" id="PS51819">
    <property type="entry name" value="VOC"/>
    <property type="match status" value="2"/>
</dbReference>
<dbReference type="InterPro" id="IPR037523">
    <property type="entry name" value="VOC_core"/>
</dbReference>
<evidence type="ECO:0000313" key="3">
    <source>
        <dbReference type="Proteomes" id="UP000663637"/>
    </source>
</evidence>
<dbReference type="InterPro" id="IPR029068">
    <property type="entry name" value="Glyas_Bleomycin-R_OHBP_Dase"/>
</dbReference>
<feature type="domain" description="VOC" evidence="1">
    <location>
        <begin position="149"/>
        <end position="265"/>
    </location>
</feature>
<dbReference type="InterPro" id="IPR052164">
    <property type="entry name" value="Anthracycline_SecMetBiosynth"/>
</dbReference>
<protein>
    <submittedName>
        <fullName evidence="2">VOC family protein</fullName>
    </submittedName>
</protein>
<dbReference type="SUPFAM" id="SSF54593">
    <property type="entry name" value="Glyoxalase/Bleomycin resistance protein/Dihydroxybiphenyl dioxygenase"/>
    <property type="match status" value="2"/>
</dbReference>
<dbReference type="RefSeq" id="WP_205445301.1">
    <property type="nucleotide sequence ID" value="NZ_CP061510.1"/>
</dbReference>
<evidence type="ECO:0000259" key="1">
    <source>
        <dbReference type="PROSITE" id="PS51819"/>
    </source>
</evidence>
<dbReference type="Pfam" id="PF00903">
    <property type="entry name" value="Glyoxalase"/>
    <property type="match status" value="1"/>
</dbReference>
<gene>
    <name evidence="2" type="ORF">IDJ81_07530</name>
</gene>
<accession>A0ABX7KET0</accession>
<keyword evidence="3" id="KW-1185">Reference proteome</keyword>
<proteinExistence type="predicted"/>
<dbReference type="Proteomes" id="UP000663637">
    <property type="component" value="Chromosome"/>
</dbReference>
<reference evidence="2 3" key="1">
    <citation type="submission" date="2020-09" db="EMBL/GenBank/DDBJ databases">
        <title>Complete genome sequence of altererythrobacter flavus SS-21NJ, isolated from Dongying oil sludge in Shandong province.</title>
        <authorList>
            <person name="Sun S."/>
            <person name="Zhang Z."/>
        </authorList>
    </citation>
    <scope>NUCLEOTIDE SEQUENCE [LARGE SCALE GENOMIC DNA]</scope>
    <source>
        <strain evidence="2 3">SS-21NJ</strain>
    </source>
</reference>
<feature type="domain" description="VOC" evidence="1">
    <location>
        <begin position="7"/>
        <end position="128"/>
    </location>
</feature>
<dbReference type="Gene3D" id="3.10.180.10">
    <property type="entry name" value="2,3-Dihydroxybiphenyl 1,2-Dioxygenase, domain 1"/>
    <property type="match status" value="2"/>
</dbReference>